<protein>
    <submittedName>
        <fullName evidence="6">DoxX family protein</fullName>
    </submittedName>
</protein>
<feature type="transmembrane region" description="Helical" evidence="5">
    <location>
        <begin position="98"/>
        <end position="120"/>
    </location>
</feature>
<comment type="caution">
    <text evidence="6">The sequence shown here is derived from an EMBL/GenBank/DDBJ whole genome shotgun (WGS) entry which is preliminary data.</text>
</comment>
<organism evidence="6 7">
    <name type="scientific">Pseudonocardia benzenivorans</name>
    <dbReference type="NCBI Taxonomy" id="228005"/>
    <lineage>
        <taxon>Bacteria</taxon>
        <taxon>Bacillati</taxon>
        <taxon>Actinomycetota</taxon>
        <taxon>Actinomycetes</taxon>
        <taxon>Pseudonocardiales</taxon>
        <taxon>Pseudonocardiaceae</taxon>
        <taxon>Pseudonocardia</taxon>
    </lineage>
</organism>
<keyword evidence="3 5" id="KW-1133">Transmembrane helix</keyword>
<reference evidence="7" key="1">
    <citation type="journal article" date="2019" name="Int. J. Syst. Evol. Microbiol.">
        <title>The Global Catalogue of Microorganisms (GCM) 10K type strain sequencing project: providing services to taxonomists for standard genome sequencing and annotation.</title>
        <authorList>
            <consortium name="The Broad Institute Genomics Platform"/>
            <consortium name="The Broad Institute Genome Sequencing Center for Infectious Disease"/>
            <person name="Wu L."/>
            <person name="Ma J."/>
        </authorList>
    </citation>
    <scope>NUCLEOTIDE SEQUENCE [LARGE SCALE GENOMIC DNA]</scope>
    <source>
        <strain evidence="7">CCUG 49018</strain>
    </source>
</reference>
<sequence>MDVATWIVQGILAAAMLFAGGTKLARHRKDLISMGMPWAEDFSDTAVKLIGAAEVVGAVGLILPWALGVAPVLTPVAGAALALLLLGAVVVHVRRKEFAAVVPPLVLAAAGACVAVVRFVDLAS</sequence>
<feature type="transmembrane region" description="Helical" evidence="5">
    <location>
        <begin position="6"/>
        <end position="25"/>
    </location>
</feature>
<feature type="transmembrane region" description="Helical" evidence="5">
    <location>
        <begin position="46"/>
        <end position="66"/>
    </location>
</feature>
<evidence type="ECO:0000256" key="4">
    <source>
        <dbReference type="ARBA" id="ARBA00023136"/>
    </source>
</evidence>
<keyword evidence="2 5" id="KW-0812">Transmembrane</keyword>
<evidence type="ECO:0000256" key="2">
    <source>
        <dbReference type="ARBA" id="ARBA00022692"/>
    </source>
</evidence>
<evidence type="ECO:0000256" key="3">
    <source>
        <dbReference type="ARBA" id="ARBA00022989"/>
    </source>
</evidence>
<dbReference type="EMBL" id="JBHTMB010000053">
    <property type="protein sequence ID" value="MFD1233184.1"/>
    <property type="molecule type" value="Genomic_DNA"/>
</dbReference>
<dbReference type="Proteomes" id="UP001597182">
    <property type="component" value="Unassembled WGS sequence"/>
</dbReference>
<evidence type="ECO:0000256" key="1">
    <source>
        <dbReference type="ARBA" id="ARBA00004141"/>
    </source>
</evidence>
<comment type="subcellular location">
    <subcellularLocation>
        <location evidence="1">Membrane</location>
        <topology evidence="1">Multi-pass membrane protein</topology>
    </subcellularLocation>
</comment>
<evidence type="ECO:0000313" key="6">
    <source>
        <dbReference type="EMBL" id="MFD1233184.1"/>
    </source>
</evidence>
<evidence type="ECO:0000313" key="7">
    <source>
        <dbReference type="Proteomes" id="UP001597182"/>
    </source>
</evidence>
<feature type="transmembrane region" description="Helical" evidence="5">
    <location>
        <begin position="72"/>
        <end position="91"/>
    </location>
</feature>
<name>A0ABW3VDH4_9PSEU</name>
<evidence type="ECO:0000256" key="5">
    <source>
        <dbReference type="SAM" id="Phobius"/>
    </source>
</evidence>
<keyword evidence="4 5" id="KW-0472">Membrane</keyword>
<dbReference type="InterPro" id="IPR032808">
    <property type="entry name" value="DoxX"/>
</dbReference>
<accession>A0ABW3VDH4</accession>
<gene>
    <name evidence="6" type="ORF">ACFQ34_07810</name>
</gene>
<keyword evidence="7" id="KW-1185">Reference proteome</keyword>
<dbReference type="Pfam" id="PF13564">
    <property type="entry name" value="DoxX_2"/>
    <property type="match status" value="1"/>
</dbReference>
<dbReference type="RefSeq" id="WP_346090850.1">
    <property type="nucleotide sequence ID" value="NZ_BAABKS010000015.1"/>
</dbReference>
<proteinExistence type="predicted"/>